<dbReference type="InterPro" id="IPR053134">
    <property type="entry name" value="RNA-dir_DNA_polymerase"/>
</dbReference>
<reference evidence="2" key="1">
    <citation type="journal article" date="2019" name="Sci. Rep.">
        <title>Draft genome of Tanacetum cinerariifolium, the natural source of mosquito coil.</title>
        <authorList>
            <person name="Yamashiro T."/>
            <person name="Shiraishi A."/>
            <person name="Satake H."/>
            <person name="Nakayama K."/>
        </authorList>
    </citation>
    <scope>NUCLEOTIDE SEQUENCE</scope>
</reference>
<dbReference type="InterPro" id="IPR000477">
    <property type="entry name" value="RT_dom"/>
</dbReference>
<dbReference type="EMBL" id="BKCJ010501418">
    <property type="protein sequence ID" value="GFA85637.1"/>
    <property type="molecule type" value="Genomic_DNA"/>
</dbReference>
<dbReference type="PANTHER" id="PTHR24559">
    <property type="entry name" value="TRANSPOSON TY3-I GAG-POL POLYPROTEIN"/>
    <property type="match status" value="1"/>
</dbReference>
<organism evidence="2">
    <name type="scientific">Tanacetum cinerariifolium</name>
    <name type="common">Dalmatian daisy</name>
    <name type="synonym">Chrysanthemum cinerariifolium</name>
    <dbReference type="NCBI Taxonomy" id="118510"/>
    <lineage>
        <taxon>Eukaryota</taxon>
        <taxon>Viridiplantae</taxon>
        <taxon>Streptophyta</taxon>
        <taxon>Embryophyta</taxon>
        <taxon>Tracheophyta</taxon>
        <taxon>Spermatophyta</taxon>
        <taxon>Magnoliopsida</taxon>
        <taxon>eudicotyledons</taxon>
        <taxon>Gunneridae</taxon>
        <taxon>Pentapetalae</taxon>
        <taxon>asterids</taxon>
        <taxon>campanulids</taxon>
        <taxon>Asterales</taxon>
        <taxon>Asteraceae</taxon>
        <taxon>Asteroideae</taxon>
        <taxon>Anthemideae</taxon>
        <taxon>Anthemidinae</taxon>
        <taxon>Tanacetum</taxon>
    </lineage>
</organism>
<dbReference type="InterPro" id="IPR043128">
    <property type="entry name" value="Rev_trsase/Diguanyl_cyclase"/>
</dbReference>
<dbReference type="AlphaFoldDB" id="A0A699KBT8"/>
<accession>A0A699KBT8</accession>
<dbReference type="Gene3D" id="3.10.10.10">
    <property type="entry name" value="HIV Type 1 Reverse Transcriptase, subunit A, domain 1"/>
    <property type="match status" value="1"/>
</dbReference>
<protein>
    <submittedName>
        <fullName evidence="2">Putative reverse transcriptase domain-containing protein</fullName>
    </submittedName>
</protein>
<keyword evidence="2" id="KW-0548">Nucleotidyltransferase</keyword>
<feature type="non-terminal residue" evidence="2">
    <location>
        <position position="1"/>
    </location>
</feature>
<keyword evidence="2" id="KW-0695">RNA-directed DNA polymerase</keyword>
<dbReference type="Gene3D" id="3.30.70.270">
    <property type="match status" value="1"/>
</dbReference>
<dbReference type="GO" id="GO:0003964">
    <property type="term" value="F:RNA-directed DNA polymerase activity"/>
    <property type="evidence" value="ECO:0007669"/>
    <property type="project" value="UniProtKB-KW"/>
</dbReference>
<dbReference type="Gene3D" id="4.10.60.10">
    <property type="entry name" value="Zinc finger, CCHC-type"/>
    <property type="match status" value="1"/>
</dbReference>
<dbReference type="SUPFAM" id="SSF56672">
    <property type="entry name" value="DNA/RNA polymerases"/>
    <property type="match status" value="1"/>
</dbReference>
<evidence type="ECO:0000259" key="1">
    <source>
        <dbReference type="Pfam" id="PF00078"/>
    </source>
</evidence>
<feature type="domain" description="Reverse transcriptase" evidence="1">
    <location>
        <begin position="156"/>
        <end position="302"/>
    </location>
</feature>
<comment type="caution">
    <text evidence="2">The sequence shown here is derived from an EMBL/GenBank/DDBJ whole genome shotgun (WGS) entry which is preliminary data.</text>
</comment>
<proteinExistence type="predicted"/>
<evidence type="ECO:0000313" key="2">
    <source>
        <dbReference type="EMBL" id="GFA85637.1"/>
    </source>
</evidence>
<keyword evidence="2" id="KW-0808">Transferase</keyword>
<dbReference type="InterPro" id="IPR043502">
    <property type="entry name" value="DNA/RNA_pol_sf"/>
</dbReference>
<sequence length="319" mass="37053">AEYAGPPPTCNHYEMRHTGRCTIKCHKYGKIGHRVRDCRGKDVATGANTQPILTCYECRERGHTRNRRLKRNNQQAGEARGQVYVMNDAEQQQGPNVVTVTEKEPVERRLEDVPVIRDFPKMFPDDLPGLPPPQKVEFQIDLVHGAALVARAPHQLAPFEMKELNHHPLLRIDYLFDQLQGSSVYSMIDMRSGYHQFCIREEDILITAIWTRYGHYKFQVMPFGLTNIHVAFMDLMNRVCKSYLDKFVIVFIDGILIYSKSKEEHRKHLKIILELLKKEQLYVKFSKCDFWLESVQFLGHVINSKGVYVDPIKIEAIKN</sequence>
<dbReference type="Pfam" id="PF00078">
    <property type="entry name" value="RVT_1"/>
    <property type="match status" value="1"/>
</dbReference>
<name>A0A699KBT8_TANCI</name>
<dbReference type="CDD" id="cd01647">
    <property type="entry name" value="RT_LTR"/>
    <property type="match status" value="1"/>
</dbReference>
<gene>
    <name evidence="2" type="ORF">Tci_657609</name>
</gene>
<dbReference type="PANTHER" id="PTHR24559:SF427">
    <property type="entry name" value="RNA-DIRECTED DNA POLYMERASE"/>
    <property type="match status" value="1"/>
</dbReference>